<dbReference type="SUPFAM" id="SSF102198">
    <property type="entry name" value="Putative cyclase"/>
    <property type="match status" value="1"/>
</dbReference>
<evidence type="ECO:0000313" key="1">
    <source>
        <dbReference type="EMBL" id="UYP47464.1"/>
    </source>
</evidence>
<dbReference type="EC" id="3.5.1.9" evidence="1"/>
<dbReference type="PANTHER" id="PTHR31118:SF32">
    <property type="entry name" value="KYNURENINE FORMAMIDASE"/>
    <property type="match status" value="1"/>
</dbReference>
<evidence type="ECO:0000313" key="2">
    <source>
        <dbReference type="Proteomes" id="UP001208689"/>
    </source>
</evidence>
<dbReference type="InterPro" id="IPR007325">
    <property type="entry name" value="KFase/CYL"/>
</dbReference>
<sequence length="214" mass="24664">MDPHSLIDISIPLKKSMIHYPGDTPFHSEKDAEISDKCAYNLSKIHMSVHSGTHIDFPRHFIKNGLMSQDFSVDRFHIPICVIEISNEESIQRKAIENLDDSECQGILFKTRNSRKNLLLREEFYETYTYLSEEAAEFCVKKKFQLLGIDYLSIEQFGNIAFPIHKLLLKANILILEGINLHEVKPGKYWLSCFPLALENVEAAPVRAILFPRE</sequence>
<dbReference type="Pfam" id="PF04199">
    <property type="entry name" value="Cyclase"/>
    <property type="match status" value="1"/>
</dbReference>
<keyword evidence="2" id="KW-1185">Reference proteome</keyword>
<accession>A0ABY6HY39</accession>
<organism evidence="1 2">
    <name type="scientific">Candidatus Lokiarchaeum ossiferum</name>
    <dbReference type="NCBI Taxonomy" id="2951803"/>
    <lineage>
        <taxon>Archaea</taxon>
        <taxon>Promethearchaeati</taxon>
        <taxon>Promethearchaeota</taxon>
        <taxon>Promethearchaeia</taxon>
        <taxon>Promethearchaeales</taxon>
        <taxon>Promethearchaeaceae</taxon>
        <taxon>Candidatus Lokiarchaeum</taxon>
    </lineage>
</organism>
<protein>
    <submittedName>
        <fullName evidence="1">Kynurenine formamidase</fullName>
        <ecNumber evidence="1">3.5.1.9</ecNumber>
    </submittedName>
</protein>
<dbReference type="PANTHER" id="PTHR31118">
    <property type="entry name" value="CYCLASE-LIKE PROTEIN 2"/>
    <property type="match status" value="1"/>
</dbReference>
<proteinExistence type="predicted"/>
<name>A0ABY6HY39_9ARCH</name>
<keyword evidence="1" id="KW-0378">Hydrolase</keyword>
<dbReference type="Proteomes" id="UP001208689">
    <property type="component" value="Chromosome"/>
</dbReference>
<dbReference type="GO" id="GO:0004061">
    <property type="term" value="F:arylformamidase activity"/>
    <property type="evidence" value="ECO:0007669"/>
    <property type="project" value="UniProtKB-EC"/>
</dbReference>
<dbReference type="Gene3D" id="3.50.30.50">
    <property type="entry name" value="Putative cyclase"/>
    <property type="match status" value="1"/>
</dbReference>
<dbReference type="EMBL" id="CP104013">
    <property type="protein sequence ID" value="UYP47464.1"/>
    <property type="molecule type" value="Genomic_DNA"/>
</dbReference>
<gene>
    <name evidence="1" type="ORF">NEF87_003749</name>
</gene>
<dbReference type="InterPro" id="IPR037175">
    <property type="entry name" value="KFase_sf"/>
</dbReference>
<reference evidence="1" key="1">
    <citation type="submission" date="2022-09" db="EMBL/GenBank/DDBJ databases">
        <title>Actin cytoskeleton and complex cell architecture in an #Asgard archaeon.</title>
        <authorList>
            <person name="Ponce Toledo R.I."/>
            <person name="Schleper C."/>
            <person name="Rodrigues Oliveira T."/>
            <person name="Wollweber F."/>
            <person name="Xu J."/>
            <person name="Rittmann S."/>
            <person name="Klingl A."/>
            <person name="Pilhofer M."/>
        </authorList>
    </citation>
    <scope>NUCLEOTIDE SEQUENCE</scope>
    <source>
        <strain evidence="1">B-35</strain>
    </source>
</reference>